<reference evidence="2" key="1">
    <citation type="journal article" date="2020" name="Stud. Mycol.">
        <title>101 Dothideomycetes genomes: a test case for predicting lifestyles and emergence of pathogens.</title>
        <authorList>
            <person name="Haridas S."/>
            <person name="Albert R."/>
            <person name="Binder M."/>
            <person name="Bloem J."/>
            <person name="Labutti K."/>
            <person name="Salamov A."/>
            <person name="Andreopoulos B."/>
            <person name="Baker S."/>
            <person name="Barry K."/>
            <person name="Bills G."/>
            <person name="Bluhm B."/>
            <person name="Cannon C."/>
            <person name="Castanera R."/>
            <person name="Culley D."/>
            <person name="Daum C."/>
            <person name="Ezra D."/>
            <person name="Gonzalez J."/>
            <person name="Henrissat B."/>
            <person name="Kuo A."/>
            <person name="Liang C."/>
            <person name="Lipzen A."/>
            <person name="Lutzoni F."/>
            <person name="Magnuson J."/>
            <person name="Mondo S."/>
            <person name="Nolan M."/>
            <person name="Ohm R."/>
            <person name="Pangilinan J."/>
            <person name="Park H.-J."/>
            <person name="Ramirez L."/>
            <person name="Alfaro M."/>
            <person name="Sun H."/>
            <person name="Tritt A."/>
            <person name="Yoshinaga Y."/>
            <person name="Zwiers L.-H."/>
            <person name="Turgeon B."/>
            <person name="Goodwin S."/>
            <person name="Spatafora J."/>
            <person name="Crous P."/>
            <person name="Grigoriev I."/>
        </authorList>
    </citation>
    <scope>NUCLEOTIDE SEQUENCE</scope>
    <source>
        <strain evidence="2">CBS 122681</strain>
    </source>
</reference>
<accession>A0A6A6TF34</accession>
<proteinExistence type="predicted"/>
<evidence type="ECO:0000256" key="1">
    <source>
        <dbReference type="SAM" id="MobiDB-lite"/>
    </source>
</evidence>
<organism evidence="2 3">
    <name type="scientific">Lophiostoma macrostomum CBS 122681</name>
    <dbReference type="NCBI Taxonomy" id="1314788"/>
    <lineage>
        <taxon>Eukaryota</taxon>
        <taxon>Fungi</taxon>
        <taxon>Dikarya</taxon>
        <taxon>Ascomycota</taxon>
        <taxon>Pezizomycotina</taxon>
        <taxon>Dothideomycetes</taxon>
        <taxon>Pleosporomycetidae</taxon>
        <taxon>Pleosporales</taxon>
        <taxon>Lophiostomataceae</taxon>
        <taxon>Lophiostoma</taxon>
    </lineage>
</organism>
<dbReference type="AlphaFoldDB" id="A0A6A6TF34"/>
<name>A0A6A6TF34_9PLEO</name>
<dbReference type="EMBL" id="MU004316">
    <property type="protein sequence ID" value="KAF2658342.1"/>
    <property type="molecule type" value="Genomic_DNA"/>
</dbReference>
<protein>
    <submittedName>
        <fullName evidence="2">Uncharacterized protein</fullName>
    </submittedName>
</protein>
<sequence>MAIRAETDNDKRANRLAYERAFLKPWGNADIMPPIRSLDLLRQDAVLQQENKQYVPGATFAIGTVHYITPPTVPSPHRRTKSESRLLERDAVKIAELAFLSRFPKPGPTLSERDAVKSAELAFLSQYHPTGQVPIPNDNGRRISSMPQATIASRRPAFVNRYQPARRVFSAPQPAAFRHPVSGYKDPEGIRSWSVQSGLAQYIPENFSNSSTTTGTVSTGIASTGTASTGTASTFIPAELILVVPWTPPDDSNRQDIPLTSENKSDMDTSSGTETDSNEAKEGDLGV</sequence>
<evidence type="ECO:0000313" key="3">
    <source>
        <dbReference type="Proteomes" id="UP000799324"/>
    </source>
</evidence>
<feature type="compositionally biased region" description="Polar residues" evidence="1">
    <location>
        <begin position="258"/>
        <end position="275"/>
    </location>
</feature>
<feature type="region of interest" description="Disordered" evidence="1">
    <location>
        <begin position="245"/>
        <end position="287"/>
    </location>
</feature>
<gene>
    <name evidence="2" type="ORF">K491DRAFT_276742</name>
</gene>
<evidence type="ECO:0000313" key="2">
    <source>
        <dbReference type="EMBL" id="KAF2658342.1"/>
    </source>
</evidence>
<feature type="compositionally biased region" description="Basic and acidic residues" evidence="1">
    <location>
        <begin position="278"/>
        <end position="287"/>
    </location>
</feature>
<dbReference type="Proteomes" id="UP000799324">
    <property type="component" value="Unassembled WGS sequence"/>
</dbReference>
<keyword evidence="3" id="KW-1185">Reference proteome</keyword>